<feature type="region of interest" description="Disordered" evidence="1">
    <location>
        <begin position="25"/>
        <end position="44"/>
    </location>
</feature>
<gene>
    <name evidence="2" type="ORF">PUMCH_002352</name>
</gene>
<feature type="region of interest" description="Disordered" evidence="1">
    <location>
        <begin position="310"/>
        <end position="372"/>
    </location>
</feature>
<feature type="compositionally biased region" description="Polar residues" evidence="1">
    <location>
        <begin position="238"/>
        <end position="247"/>
    </location>
</feature>
<evidence type="ECO:0000256" key="1">
    <source>
        <dbReference type="SAM" id="MobiDB-lite"/>
    </source>
</evidence>
<name>A0AAX4H9G3_9ASCO</name>
<keyword evidence="3" id="KW-1185">Reference proteome</keyword>
<feature type="compositionally biased region" description="Polar residues" evidence="1">
    <location>
        <begin position="332"/>
        <end position="344"/>
    </location>
</feature>
<dbReference type="GeneID" id="88173417"/>
<feature type="region of interest" description="Disordered" evidence="1">
    <location>
        <begin position="472"/>
        <end position="495"/>
    </location>
</feature>
<evidence type="ECO:0000313" key="3">
    <source>
        <dbReference type="Proteomes" id="UP001338582"/>
    </source>
</evidence>
<sequence>MDLGIVTIKYSPLKWALMQNGTSLKLPNDPGSKQNSRSNSPTKSAQNLFYTRRKHVQALSSLSFIKPIEDSLQAMKNYQPNSENSSISFEVLEQNWYGDVTNVGQRLKLLRDTFKVIQTVRKKKAAGQKVDFKPVYDIRASQIGSPPHLDDEGPRPKTEDEDEYRVKVYPPPARRGRPRKRRGRERKVPVGSERSTPAPRGRPGRKPKDRSSLPLVALSQRAERSTTPAQPSHLGDSSVVNFESDTPSPSPAPGAVTSDASFALSSQPETSKVPEPQGPPLMYLPPILPSQRLQLVQGIPPYKHMREIETGNSTNEVPSGQTPTRNILEAPANSSVGGPQSIQAVPSEADAPHAQTMEHSRREEVQGGPEASEMSAVFRQLAEGQASLPSLPSINGSFLGQEARQQYNSQLPLAQSFASTPNFQTPYKQQIPSEVPNVPLDTNSTFSNGNSVDYDLHRVEMELAAALNLPFDQKADTPNPQAGNSDQSFINRLLN</sequence>
<feature type="compositionally biased region" description="Polar residues" evidence="1">
    <location>
        <begin position="258"/>
        <end position="270"/>
    </location>
</feature>
<feature type="compositionally biased region" description="Polar residues" evidence="1">
    <location>
        <begin position="476"/>
        <end position="495"/>
    </location>
</feature>
<dbReference type="KEGG" id="asau:88173417"/>
<protein>
    <submittedName>
        <fullName evidence="2">Uncharacterized protein</fullName>
    </submittedName>
</protein>
<dbReference type="AlphaFoldDB" id="A0AAX4H9G3"/>
<feature type="compositionally biased region" description="Basic residues" evidence="1">
    <location>
        <begin position="174"/>
        <end position="185"/>
    </location>
</feature>
<dbReference type="RefSeq" id="XP_062877434.1">
    <property type="nucleotide sequence ID" value="XM_063021364.1"/>
</dbReference>
<evidence type="ECO:0000313" key="2">
    <source>
        <dbReference type="EMBL" id="WPK25051.1"/>
    </source>
</evidence>
<feature type="region of interest" description="Disordered" evidence="1">
    <location>
        <begin position="139"/>
        <end position="286"/>
    </location>
</feature>
<feature type="compositionally biased region" description="Basic and acidic residues" evidence="1">
    <location>
        <begin position="148"/>
        <end position="158"/>
    </location>
</feature>
<proteinExistence type="predicted"/>
<dbReference type="Proteomes" id="UP001338582">
    <property type="component" value="Chromosome 3"/>
</dbReference>
<organism evidence="2 3">
    <name type="scientific">Australozyma saopauloensis</name>
    <dbReference type="NCBI Taxonomy" id="291208"/>
    <lineage>
        <taxon>Eukaryota</taxon>
        <taxon>Fungi</taxon>
        <taxon>Dikarya</taxon>
        <taxon>Ascomycota</taxon>
        <taxon>Saccharomycotina</taxon>
        <taxon>Pichiomycetes</taxon>
        <taxon>Metschnikowiaceae</taxon>
        <taxon>Australozyma</taxon>
    </lineage>
</organism>
<feature type="compositionally biased region" description="Basic and acidic residues" evidence="1">
    <location>
        <begin position="356"/>
        <end position="365"/>
    </location>
</feature>
<feature type="compositionally biased region" description="Pro residues" evidence="1">
    <location>
        <begin position="276"/>
        <end position="286"/>
    </location>
</feature>
<reference evidence="2 3" key="1">
    <citation type="submission" date="2023-10" db="EMBL/GenBank/DDBJ databases">
        <title>Draft Genome Sequence of Candida saopaulonensis from a very Premature Infant with Sepsis.</title>
        <authorList>
            <person name="Ning Y."/>
            <person name="Dai R."/>
            <person name="Xiao M."/>
            <person name="Xu Y."/>
            <person name="Yan Q."/>
            <person name="Zhang L."/>
        </authorList>
    </citation>
    <scope>NUCLEOTIDE SEQUENCE [LARGE SCALE GENOMIC DNA]</scope>
    <source>
        <strain evidence="2 3">19XY460</strain>
    </source>
</reference>
<accession>A0AAX4H9G3</accession>
<dbReference type="EMBL" id="CP138896">
    <property type="protein sequence ID" value="WPK25051.1"/>
    <property type="molecule type" value="Genomic_DNA"/>
</dbReference>
<feature type="compositionally biased region" description="Polar residues" evidence="1">
    <location>
        <begin position="310"/>
        <end position="325"/>
    </location>
</feature>